<sequence>MGSGEGIACNAKRFFSRPSFGGVNSGCVCVCTISRTHTHTHTHRHLFLCTFLVSTRGERCRFSFVPFPLMYFLHLFMYLQVIRISYHFFFSFPTRCIAERSRSISPHLQPQEFSLTSLNILWVSRRLPS</sequence>
<dbReference type="RefSeq" id="XP_827417.1">
    <property type="nucleotide sequence ID" value="XM_822324.1"/>
</dbReference>
<keyword evidence="1" id="KW-0472">Membrane</keyword>
<feature type="transmembrane region" description="Helical" evidence="1">
    <location>
        <begin position="71"/>
        <end position="92"/>
    </location>
</feature>
<name>Q38DN3_TRYB2</name>
<dbReference type="AlphaFoldDB" id="Q38DN3"/>
<evidence type="ECO:0000313" key="2">
    <source>
        <dbReference type="EMBL" id="EAN77087.1"/>
    </source>
</evidence>
<dbReference type="InParanoid" id="Q38DN3"/>
<keyword evidence="3" id="KW-1185">Reference proteome</keyword>
<gene>
    <name evidence="2" type="ORF">Tb09.211.2710</name>
</gene>
<evidence type="ECO:0000256" key="1">
    <source>
        <dbReference type="SAM" id="Phobius"/>
    </source>
</evidence>
<accession>Q38DN3</accession>
<dbReference type="PaxDb" id="5691-EAN77087"/>
<dbReference type="Proteomes" id="UP000008524">
    <property type="component" value="Chromosome 9"/>
</dbReference>
<keyword evidence="1" id="KW-1133">Transmembrane helix</keyword>
<evidence type="ECO:0000313" key="3">
    <source>
        <dbReference type="Proteomes" id="UP000008524"/>
    </source>
</evidence>
<protein>
    <submittedName>
        <fullName evidence="2">Uncharacterized protein</fullName>
    </submittedName>
</protein>
<proteinExistence type="predicted"/>
<dbReference type="GeneID" id="3660874"/>
<dbReference type="KEGG" id="tbr:Tb09.211.2710"/>
<keyword evidence="1" id="KW-0812">Transmembrane</keyword>
<reference evidence="2 3" key="1">
    <citation type="journal article" date="2005" name="Science">
        <title>Comparative genomics of trypanosomatid parasitic protozoa.</title>
        <authorList>
            <person name="El-Sayed N.M."/>
            <person name="Myler P.J."/>
            <person name="Blandin G."/>
            <person name="Berriman M."/>
            <person name="Crabtree J."/>
            <person name="Aggarwal G."/>
            <person name="Caler E."/>
            <person name="Renauld H."/>
            <person name="Worthey E.A."/>
            <person name="Hertz-Fowler C."/>
            <person name="Ghedin E."/>
            <person name="Peacock C."/>
            <person name="Bartholomeu D.C."/>
            <person name="Haas B.J."/>
            <person name="Tran A.N."/>
            <person name="Wortman J.R."/>
            <person name="Alsmark U.C."/>
            <person name="Angiuoli S."/>
            <person name="Anupama A."/>
            <person name="Badger J."/>
            <person name="Bringaud F."/>
            <person name="Cadag E."/>
            <person name="Carlton J.M."/>
            <person name="Cerqueira G.C."/>
            <person name="Creasy T."/>
            <person name="Delcher A.L."/>
            <person name="Djikeng A."/>
            <person name="Embley T.M."/>
            <person name="Hauser C."/>
            <person name="Ivens A.C."/>
            <person name="Kummerfeld S.K."/>
            <person name="Pereira-Leal J.B."/>
            <person name="Nilsson D."/>
            <person name="Peterson J."/>
            <person name="Salzberg S.L."/>
            <person name="Shallom J."/>
            <person name="Silva J.C."/>
            <person name="Sundaram J."/>
            <person name="Westenberger S."/>
            <person name="White O."/>
            <person name="Melville S.E."/>
            <person name="Donelson J.E."/>
            <person name="Andersson B."/>
            <person name="Stuart K.D."/>
            <person name="Hall N."/>
        </authorList>
    </citation>
    <scope>NUCLEOTIDE SEQUENCE [LARGE SCALE GENOMIC DNA]</scope>
    <source>
        <strain evidence="2 3">927/4 GUTat10.1</strain>
    </source>
</reference>
<reference evidence="2 3" key="2">
    <citation type="journal article" date="2005" name="Science">
        <title>The genome of the African trypanosome Trypanosoma brucei.</title>
        <authorList>
            <person name="Berriman M."/>
            <person name="Ghedin E."/>
            <person name="Hertz-Fowler C."/>
            <person name="Blandin G."/>
            <person name="Renauld H."/>
            <person name="Bartholomeu D.C."/>
            <person name="Lennard N.J."/>
            <person name="Caler E."/>
            <person name="Hamlin N.E."/>
            <person name="Haas B."/>
            <person name="Bohme U."/>
            <person name="Hannick L."/>
            <person name="Aslett M.A."/>
            <person name="Shallom J."/>
            <person name="Marcello L."/>
            <person name="Hou L."/>
            <person name="Wickstead B."/>
            <person name="Alsmark U.C."/>
            <person name="Arrowsmith C."/>
            <person name="Atkin R.J."/>
            <person name="Barron A.J."/>
            <person name="Bringaud F."/>
            <person name="Brooks K."/>
            <person name="Carrington M."/>
            <person name="Cherevach I."/>
            <person name="Chillingworth T.J."/>
            <person name="Churcher C."/>
            <person name="Clark L.N."/>
            <person name="Corton C.H."/>
            <person name="Cronin A."/>
            <person name="Davies R.M."/>
            <person name="Doggett J."/>
            <person name="Djikeng A."/>
            <person name="Feldblyum T."/>
            <person name="Field M.C."/>
            <person name="Fraser A."/>
            <person name="Goodhead I."/>
            <person name="Hance Z."/>
            <person name="Harper D."/>
            <person name="Harris B.R."/>
            <person name="Hauser H."/>
            <person name="Hostetler J."/>
            <person name="Ivens A."/>
            <person name="Jagels K."/>
            <person name="Johnson D."/>
            <person name="Johnson J."/>
            <person name="Jones K."/>
            <person name="Kerhornou A.X."/>
            <person name="Koo H."/>
            <person name="Larke N."/>
            <person name="Landfear S."/>
            <person name="Larkin C."/>
            <person name="Leech V."/>
            <person name="Line A."/>
            <person name="Lord A."/>
            <person name="Macleod A."/>
            <person name="Mooney P.J."/>
            <person name="Moule S."/>
            <person name="Martin D.M."/>
            <person name="Morgan G.W."/>
            <person name="Mungall K."/>
            <person name="Norbertczak H."/>
            <person name="Ormond D."/>
            <person name="Pai G."/>
            <person name="Peacock C.S."/>
            <person name="Peterson J."/>
            <person name="Quail M.A."/>
            <person name="Rabbinowitsch E."/>
            <person name="Rajandream M.A."/>
            <person name="Reitter C."/>
            <person name="Salzberg S.L."/>
            <person name="Sanders M."/>
            <person name="Schobel S."/>
            <person name="Sharp S."/>
            <person name="Simmonds M."/>
            <person name="Simpson A.J."/>
            <person name="Tallon L."/>
            <person name="Turner C.M."/>
            <person name="Tait A."/>
            <person name="Tivey A.R."/>
            <person name="Van Aken S."/>
            <person name="Walker D."/>
            <person name="Wanless D."/>
            <person name="Wang S."/>
            <person name="White B."/>
            <person name="White O."/>
            <person name="Whitehead S."/>
            <person name="Woodward J."/>
            <person name="Wortman J."/>
            <person name="Adams M.D."/>
            <person name="Embley T.M."/>
            <person name="Gull K."/>
            <person name="Ullu E."/>
            <person name="Barry J.D."/>
            <person name="Fairlamb A.H."/>
            <person name="Opperdoes F."/>
            <person name="Barrell B.G."/>
            <person name="Donelson J.E."/>
            <person name="Hall N."/>
            <person name="Fraser C.M."/>
            <person name="Melville S.E."/>
            <person name="El-Sayed N.M."/>
        </authorList>
    </citation>
    <scope>NUCLEOTIDE SEQUENCE [LARGE SCALE GENOMIC DNA]</scope>
    <source>
        <strain evidence="2 3">927/4 GUTat10.1</strain>
    </source>
</reference>
<dbReference type="EMBL" id="CM000207">
    <property type="protein sequence ID" value="EAN77087.1"/>
    <property type="molecule type" value="Genomic_DNA"/>
</dbReference>
<organism evidence="2 3">
    <name type="scientific">Trypanosoma brucei brucei (strain 927/4 GUTat10.1)</name>
    <dbReference type="NCBI Taxonomy" id="185431"/>
    <lineage>
        <taxon>Eukaryota</taxon>
        <taxon>Discoba</taxon>
        <taxon>Euglenozoa</taxon>
        <taxon>Kinetoplastea</taxon>
        <taxon>Metakinetoplastina</taxon>
        <taxon>Trypanosomatida</taxon>
        <taxon>Trypanosomatidae</taxon>
        <taxon>Trypanosoma</taxon>
    </lineage>
</organism>